<dbReference type="PANTHER" id="PTHR37159:SF1">
    <property type="entry name" value="GH11867P"/>
    <property type="match status" value="1"/>
</dbReference>
<organism evidence="1 2">
    <name type="scientific">Eufriesea mexicana</name>
    <dbReference type="NCBI Taxonomy" id="516756"/>
    <lineage>
        <taxon>Eukaryota</taxon>
        <taxon>Metazoa</taxon>
        <taxon>Ecdysozoa</taxon>
        <taxon>Arthropoda</taxon>
        <taxon>Hexapoda</taxon>
        <taxon>Insecta</taxon>
        <taxon>Pterygota</taxon>
        <taxon>Neoptera</taxon>
        <taxon>Endopterygota</taxon>
        <taxon>Hymenoptera</taxon>
        <taxon>Apocrita</taxon>
        <taxon>Aculeata</taxon>
        <taxon>Apoidea</taxon>
        <taxon>Anthophila</taxon>
        <taxon>Apidae</taxon>
        <taxon>Eufriesea</taxon>
    </lineage>
</organism>
<proteinExistence type="predicted"/>
<reference evidence="1 2" key="1">
    <citation type="submission" date="2015-07" db="EMBL/GenBank/DDBJ databases">
        <title>The genome of Eufriesea mexicana.</title>
        <authorList>
            <person name="Pan H."/>
            <person name="Kapheim K."/>
        </authorList>
    </citation>
    <scope>NUCLEOTIDE SEQUENCE [LARGE SCALE GENOMIC DNA]</scope>
    <source>
        <strain evidence="1">0111107269</strain>
        <tissue evidence="1">Whole body</tissue>
    </source>
</reference>
<keyword evidence="2" id="KW-1185">Reference proteome</keyword>
<dbReference type="PANTHER" id="PTHR37159">
    <property type="entry name" value="GH11867P"/>
    <property type="match status" value="1"/>
</dbReference>
<dbReference type="AlphaFoldDB" id="A0A310SGM5"/>
<evidence type="ECO:0000313" key="2">
    <source>
        <dbReference type="Proteomes" id="UP000250275"/>
    </source>
</evidence>
<sequence length="526" mass="61050">MPVEASSYVFATSRVCFESVPRTEEGITTNVDIVTLTTWQGKDTVKLMPGRRRQSIQSCFDTEKWSTTGKSYVYDSSGYPLCRRTNDPKRHGISEFSNYPDRSNRSNRLSAEQLGVENCRNQQITDTSLADWLIITVIVVALLPDWRALNTKAGSRESELLIIKRKERLLYGTCLQDRVPSSSFSGQIRHGENPRVQPATVDEHFQLILEDRDVIDSEFSKVTSADLPEWFDEYLFKKGQEYYMGNLLGFGVAHITGLTAIMSVPDILEVLLYTKRSSTINLAYKRFTETLLLMYALFYSDMLDPNSKWFKALNVIRWRHANVSKRRVEQGLHGIYQKDMAITQFGFIGFIFICPERVGLVYGTREEKEGFNHFWQVTGHLLGISDRINICRKTVSETVELCRRIRKEILAKHLEEPRQEFLDLMSNITNGLWYVDFSINEDAFMHFTYDITGLKYKKPLGWYAYLNLKQREAMLYICNYAYIGWVIRMIYNCMLGLSYWLVENYPIVSYLAFGRKQAQLSLYPKI</sequence>
<dbReference type="Proteomes" id="UP000250275">
    <property type="component" value="Unassembled WGS sequence"/>
</dbReference>
<protein>
    <submittedName>
        <fullName evidence="1">Uncharacterized protein</fullName>
    </submittedName>
</protein>
<dbReference type="OrthoDB" id="6361347at2759"/>
<gene>
    <name evidence="1" type="ORF">WN48_06545</name>
</gene>
<accession>A0A310SGM5</accession>
<name>A0A310SGM5_9HYME</name>
<dbReference type="EMBL" id="KQ764145">
    <property type="protein sequence ID" value="OAD54600.1"/>
    <property type="molecule type" value="Genomic_DNA"/>
</dbReference>
<evidence type="ECO:0000313" key="1">
    <source>
        <dbReference type="EMBL" id="OAD54600.1"/>
    </source>
</evidence>